<dbReference type="Proteomes" id="UP000005110">
    <property type="component" value="Chromosome"/>
</dbReference>
<dbReference type="GO" id="GO:0005737">
    <property type="term" value="C:cytoplasm"/>
    <property type="evidence" value="ECO:0007669"/>
    <property type="project" value="UniProtKB-SubCell"/>
</dbReference>
<dbReference type="GO" id="GO:0030643">
    <property type="term" value="P:intracellular phosphate ion homeostasis"/>
    <property type="evidence" value="ECO:0007669"/>
    <property type="project" value="InterPro"/>
</dbReference>
<protein>
    <recommendedName>
        <fullName evidence="7">Phosphate-specific transport system accessory protein PhoU</fullName>
    </recommendedName>
</protein>
<name>I8QZN6_9THEO</name>
<evidence type="ECO:0000256" key="1">
    <source>
        <dbReference type="ARBA" id="ARBA00004496"/>
    </source>
</evidence>
<dbReference type="InterPro" id="IPR028366">
    <property type="entry name" value="PhoU"/>
</dbReference>
<dbReference type="PIRSF" id="PIRSF003107">
    <property type="entry name" value="PhoU"/>
    <property type="match status" value="1"/>
</dbReference>
<comment type="function">
    <text evidence="7">Plays a role in the regulation of phosphate uptake.</text>
</comment>
<evidence type="ECO:0000256" key="2">
    <source>
        <dbReference type="ARBA" id="ARBA00008107"/>
    </source>
</evidence>
<dbReference type="InterPro" id="IPR038078">
    <property type="entry name" value="PhoU-like_sf"/>
</dbReference>
<sequence>MPSGCGKTRGWKTTSLEDSVKGGERVNRTHFEKELEELHYDVLKMGSLVEEAIANAIASLVNHDTELAQKVIDGDDRIDKMEVKIDNKCAKIIVTQQPIARDLRIVLTGLKIVTDLERMADYAVDIAKTTLRIAHQKYTKPLIDIPRMAEIVREMVKMSLDSYVHQDLDLARTIGEKDDIVDALYKQVFREPLTDMIEDLRNIDQASQFLFVARYLERIADHATNICEWVIFLDTGEHIDLN</sequence>
<dbReference type="PANTHER" id="PTHR42930">
    <property type="entry name" value="PHOSPHATE-SPECIFIC TRANSPORT SYSTEM ACCESSORY PROTEIN PHOU"/>
    <property type="match status" value="1"/>
</dbReference>
<evidence type="ECO:0000256" key="8">
    <source>
        <dbReference type="SAM" id="MobiDB-lite"/>
    </source>
</evidence>
<feature type="domain" description="PhoU" evidence="9">
    <location>
        <begin position="145"/>
        <end position="230"/>
    </location>
</feature>
<comment type="similarity">
    <text evidence="2 7">Belongs to the PhoU family.</text>
</comment>
<evidence type="ECO:0000256" key="4">
    <source>
        <dbReference type="ARBA" id="ARBA00022448"/>
    </source>
</evidence>
<evidence type="ECO:0000256" key="6">
    <source>
        <dbReference type="ARBA" id="ARBA00022592"/>
    </source>
</evidence>
<evidence type="ECO:0000256" key="7">
    <source>
        <dbReference type="PIRNR" id="PIRNR003107"/>
    </source>
</evidence>
<dbReference type="InterPro" id="IPR026022">
    <property type="entry name" value="PhoU_dom"/>
</dbReference>
<evidence type="ECO:0000259" key="9">
    <source>
        <dbReference type="Pfam" id="PF01895"/>
    </source>
</evidence>
<evidence type="ECO:0000256" key="3">
    <source>
        <dbReference type="ARBA" id="ARBA00011738"/>
    </source>
</evidence>
<organism evidence="10 11">
    <name type="scientific">Thermoanaerobacter siderophilus SR4</name>
    <dbReference type="NCBI Taxonomy" id="880478"/>
    <lineage>
        <taxon>Bacteria</taxon>
        <taxon>Bacillati</taxon>
        <taxon>Bacillota</taxon>
        <taxon>Clostridia</taxon>
        <taxon>Thermoanaerobacterales</taxon>
        <taxon>Thermoanaerobacteraceae</taxon>
        <taxon>Thermoanaerobacter</taxon>
    </lineage>
</organism>
<feature type="domain" description="PhoU" evidence="9">
    <location>
        <begin position="42"/>
        <end position="129"/>
    </location>
</feature>
<dbReference type="HOGENOM" id="CLU_078518_3_0_9"/>
<keyword evidence="4 7" id="KW-0813">Transport</keyword>
<dbReference type="SUPFAM" id="SSF109755">
    <property type="entry name" value="PhoU-like"/>
    <property type="match status" value="1"/>
</dbReference>
<dbReference type="PANTHER" id="PTHR42930:SF3">
    <property type="entry name" value="PHOSPHATE-SPECIFIC TRANSPORT SYSTEM ACCESSORY PROTEIN PHOU"/>
    <property type="match status" value="1"/>
</dbReference>
<dbReference type="Gene3D" id="1.20.58.220">
    <property type="entry name" value="Phosphate transport system protein phou homolog 2, domain 2"/>
    <property type="match status" value="1"/>
</dbReference>
<comment type="subunit">
    <text evidence="3 7">Homodimer.</text>
</comment>
<keyword evidence="5 7" id="KW-0963">Cytoplasm</keyword>
<keyword evidence="11" id="KW-1185">Reference proteome</keyword>
<evidence type="ECO:0000313" key="10">
    <source>
        <dbReference type="EMBL" id="EIW00628.1"/>
    </source>
</evidence>
<dbReference type="Pfam" id="PF01895">
    <property type="entry name" value="PhoU"/>
    <property type="match status" value="2"/>
</dbReference>
<evidence type="ECO:0000313" key="11">
    <source>
        <dbReference type="Proteomes" id="UP000005110"/>
    </source>
</evidence>
<dbReference type="FunFam" id="1.20.58.220:FF:000004">
    <property type="entry name" value="Phosphate-specific transport system accessory protein PhoU"/>
    <property type="match status" value="1"/>
</dbReference>
<dbReference type="NCBIfam" id="TIGR02135">
    <property type="entry name" value="phoU_full"/>
    <property type="match status" value="1"/>
</dbReference>
<dbReference type="PATRIC" id="fig|880478.3.peg.116"/>
<dbReference type="GO" id="GO:0006817">
    <property type="term" value="P:phosphate ion transport"/>
    <property type="evidence" value="ECO:0007669"/>
    <property type="project" value="UniProtKB-KW"/>
</dbReference>
<reference evidence="10 11" key="1">
    <citation type="submission" date="2012-02" db="EMBL/GenBank/DDBJ databases">
        <title>Improved High-Quality Draft sequence of Thermoanaerobacter siderophilus SR4.</title>
        <authorList>
            <consortium name="US DOE Joint Genome Institute"/>
            <person name="Lucas S."/>
            <person name="Han J."/>
            <person name="Lapidus A."/>
            <person name="Cheng J.-F."/>
            <person name="Goodwin L."/>
            <person name="Pitluck S."/>
            <person name="Peters L."/>
            <person name="Detter J.C."/>
            <person name="Han C."/>
            <person name="Tapia R."/>
            <person name="Land M."/>
            <person name="Hauser L."/>
            <person name="Kyrpides N."/>
            <person name="Ivanova N."/>
            <person name="Pagani I."/>
            <person name="Hemme C."/>
            <person name="Woyke T."/>
        </authorList>
    </citation>
    <scope>NUCLEOTIDE SEQUENCE [LARGE SCALE GENOMIC DNA]</scope>
    <source>
        <strain evidence="10 11">SR4</strain>
    </source>
</reference>
<evidence type="ECO:0000256" key="5">
    <source>
        <dbReference type="ARBA" id="ARBA00022490"/>
    </source>
</evidence>
<proteinExistence type="inferred from homology"/>
<dbReference type="GO" id="GO:0045936">
    <property type="term" value="P:negative regulation of phosphate metabolic process"/>
    <property type="evidence" value="ECO:0007669"/>
    <property type="project" value="InterPro"/>
</dbReference>
<feature type="region of interest" description="Disordered" evidence="8">
    <location>
        <begin position="1"/>
        <end position="23"/>
    </location>
</feature>
<dbReference type="AlphaFoldDB" id="I8QZN6"/>
<keyword evidence="6 7" id="KW-0592">Phosphate transport</keyword>
<dbReference type="EMBL" id="CM001486">
    <property type="protein sequence ID" value="EIW00628.1"/>
    <property type="molecule type" value="Genomic_DNA"/>
</dbReference>
<comment type="subcellular location">
    <subcellularLocation>
        <location evidence="1 7">Cytoplasm</location>
    </subcellularLocation>
</comment>
<gene>
    <name evidence="10" type="ORF">ThesiDRAFT1_1739</name>
</gene>
<accession>I8QZN6</accession>